<evidence type="ECO:0000313" key="17">
    <source>
        <dbReference type="Proteomes" id="UP000054805"/>
    </source>
</evidence>
<comment type="caution">
    <text evidence="16">The sequence shown here is derived from an EMBL/GenBank/DDBJ whole genome shotgun (WGS) entry which is preliminary data.</text>
</comment>
<dbReference type="GO" id="GO:0016592">
    <property type="term" value="C:mediator complex"/>
    <property type="evidence" value="ECO:0007669"/>
    <property type="project" value="UniProtKB-UniRule"/>
</dbReference>
<dbReference type="Pfam" id="PF22984">
    <property type="entry name" value="RM6_Med14"/>
    <property type="match status" value="1"/>
</dbReference>
<comment type="function">
    <text evidence="9">Component of the Mediator complex, a coactivator involved in the regulated transcription of nearly all RNA polymerase II-dependent genes. Mediator functions as a bridge to convey information from gene-specific regulatory proteins to the basal RNA polymerase II transcription machinery. Mediator is recruited to promoters by direct interactions with regulatory proteins and serves as a scaffold for the assembly of a functional preinitiation complex with RNA polymerase II and the general transcription factors.</text>
</comment>
<keyword evidence="17" id="KW-1185">Reference proteome</keyword>
<dbReference type="Proteomes" id="UP000054805">
    <property type="component" value="Unassembled WGS sequence"/>
</dbReference>
<evidence type="ECO:0000313" key="16">
    <source>
        <dbReference type="EMBL" id="KRZ20166.1"/>
    </source>
</evidence>
<feature type="domain" description="Mediator of RNA polymerase II transcription subunit 14 RM2" evidence="12">
    <location>
        <begin position="347"/>
        <end position="401"/>
    </location>
</feature>
<dbReference type="InterPro" id="IPR056879">
    <property type="entry name" value="RM3_Med14"/>
</dbReference>
<evidence type="ECO:0000256" key="4">
    <source>
        <dbReference type="ARBA" id="ARBA00023015"/>
    </source>
</evidence>
<organism evidence="16 17">
    <name type="scientific">Trichinella pseudospiralis</name>
    <name type="common">Parasitic roundworm</name>
    <dbReference type="NCBI Taxonomy" id="6337"/>
    <lineage>
        <taxon>Eukaryota</taxon>
        <taxon>Metazoa</taxon>
        <taxon>Ecdysozoa</taxon>
        <taxon>Nematoda</taxon>
        <taxon>Enoplea</taxon>
        <taxon>Dorylaimia</taxon>
        <taxon>Trichinellida</taxon>
        <taxon>Trichinellidae</taxon>
        <taxon>Trichinella</taxon>
    </lineage>
</organism>
<accession>A0A0V1IBH9</accession>
<feature type="region of interest" description="Disordered" evidence="10">
    <location>
        <begin position="1053"/>
        <end position="1075"/>
    </location>
</feature>
<dbReference type="Pfam" id="PF25065">
    <property type="entry name" value="RM3_Med14"/>
    <property type="match status" value="1"/>
</dbReference>
<dbReference type="EMBL" id="JYDS01000249">
    <property type="protein sequence ID" value="KRZ20166.1"/>
    <property type="molecule type" value="Genomic_DNA"/>
</dbReference>
<evidence type="ECO:0000256" key="8">
    <source>
        <dbReference type="ARBA" id="ARBA00032007"/>
    </source>
</evidence>
<dbReference type="GO" id="GO:0003712">
    <property type="term" value="F:transcription coregulator activity"/>
    <property type="evidence" value="ECO:0007669"/>
    <property type="project" value="UniProtKB-UniRule"/>
</dbReference>
<evidence type="ECO:0000256" key="5">
    <source>
        <dbReference type="ARBA" id="ARBA00023159"/>
    </source>
</evidence>
<gene>
    <name evidence="16" type="primary">Med14</name>
    <name evidence="16" type="ORF">T4B_9586</name>
</gene>
<evidence type="ECO:0000256" key="2">
    <source>
        <dbReference type="ARBA" id="ARBA00007813"/>
    </source>
</evidence>
<evidence type="ECO:0000256" key="7">
    <source>
        <dbReference type="ARBA" id="ARBA00023242"/>
    </source>
</evidence>
<keyword evidence="7 9" id="KW-0539">Nucleus</keyword>
<comment type="subunit">
    <text evidence="9">Component of the Mediator complex.</text>
</comment>
<dbReference type="InterPro" id="IPR056877">
    <property type="entry name" value="Med14_C"/>
</dbReference>
<dbReference type="GO" id="GO:0006357">
    <property type="term" value="P:regulation of transcription by RNA polymerase II"/>
    <property type="evidence" value="ECO:0007669"/>
    <property type="project" value="InterPro"/>
</dbReference>
<evidence type="ECO:0000259" key="12">
    <source>
        <dbReference type="Pfam" id="PF22981"/>
    </source>
</evidence>
<evidence type="ECO:0000259" key="11">
    <source>
        <dbReference type="Pfam" id="PF08638"/>
    </source>
</evidence>
<keyword evidence="6 9" id="KW-0804">Transcription</keyword>
<feature type="non-terminal residue" evidence="16">
    <location>
        <position position="1"/>
    </location>
</feature>
<dbReference type="Pfam" id="PF25069">
    <property type="entry name" value="Med14_C"/>
    <property type="match status" value="1"/>
</dbReference>
<dbReference type="InterPro" id="IPR055114">
    <property type="entry name" value="Med14_RM6"/>
</dbReference>
<dbReference type="GO" id="GO:0070847">
    <property type="term" value="C:core mediator complex"/>
    <property type="evidence" value="ECO:0007669"/>
    <property type="project" value="TreeGrafter"/>
</dbReference>
<feature type="domain" description="Mediator of RNA polymerase II transcription subunit 14 RM3" evidence="14">
    <location>
        <begin position="419"/>
        <end position="508"/>
    </location>
</feature>
<sequence length="1355" mass="154538">LTERACITEIPHALIELLMIPLVNCIITKMSGDEESMDFEEKLAAFPLPSIPANQGPPFMAFGVLLDFAVQKTYQDFVILTDLLPKKSDLDRKISIAQFAHSARQLFVRLYAILKWARCGAKVDLCTGIVCFLDQQASMFVDTADRLYQMNCDVLQNARLPAFQIPTAVDVLTLGTYPRLPSFIMKVAFYCIGVVYKLKREFIRTADISQEEEECVLHRLNYVIERRLLPSLLTLPEGMRNFTVNNGMATFHVAGEFEAKLTLLGQLPRTPWTLLKLRILVSDPRVTDGSDVLSSLQLSYLHHLIQSRLNVSKEPIVELYRVIHCFCLSAQLDILCCQAYRLIGDFMSENLSVEEYISSEKLVITYWKERNQGGIASFKIIFWINQDEPFAPLQVSHIPKSDLKLPTMDTETGQLSLDNLLTETVLIRVKHRLQQLCYFLRSIKGLTCTFISDMPALSVTFLPDSNSTEILDLSMNLFTGKFVCRLPAFGNKLHVNFVVDHYFNDEDISLIAELTVKLDDNHWNCLEDLLHQIRVRIFMNRIDHAMRFFTLKVCETLPAFLKTTCEQWQVDRRLIIKFHRFENYYIVLTFNDHPDDSTKVNLDFWLVCNETVSNANRSTDDDDRSKKNVNLLHFDLRKFVSERKVFNQLCLLLLKMQKKQCVIPELMTAFSVCENAMPFFLLMEEMERTSARYAYHQLFDGTVVLRVLGIDQTCDHNFEKILGLPKGLAISLSYDRHRLVWSMKLNTVGSPLGDSSSFGKAVHRKITILTCTVGNESARKCLDDVLSGVRCFSALYEPVKALAGAYKSCLHRLTPLSMLSSYKLTLVYGPMLRYVCHLQWKPSERMYILSFGVDNSVLNEEYVYFNPHSILCGHLQHWFNAVRDISALAHLLQASSAALQALTTLPDTIFRVGSEHTSNQMLYLNRMFSILPTGPDTVRLLCKDHLCLEMRFTFSGSIFMRDCGSAFGLPQMKSVKYVPITGFKTFLNLHISEMKAAVEAERKISTAVHDSFMEVSDVDFSVNPYQANPNSGTGSSMVLENSMRISTQNRLAGNSLANDDGHAEPSSRSPPEDWTPCVVPIEIQQNAFIRICSPSGTHPHPEWSHLQKFILSVEVLEKMKEQANNFTVIRPGQLSLKCNQSEMKFFLNESNLSSVMFKFFRDENDACTESDVQFLEKYFLEQISSTYNATAMYAFVRMLTVCQTIRRDLLSSFLSIMNIQQHVYVESSTAYWIPEMCFLIPSPQLVPTTYLSRATLMPGGSAIVANVVQKKMLFWIKFVRVADPSHCVAFPFLYDGENNSLQVFRGTNQQTAQQSNNTVYPIDSCLLRQQQTHSAFIWPCIRDVMHINELIPGRS</sequence>
<dbReference type="Pfam" id="PF08638">
    <property type="entry name" value="Med14"/>
    <property type="match status" value="1"/>
</dbReference>
<reference evidence="16 17" key="1">
    <citation type="submission" date="2015-01" db="EMBL/GenBank/DDBJ databases">
        <title>Evolution of Trichinella species and genotypes.</title>
        <authorList>
            <person name="Korhonen P.K."/>
            <person name="Edoardo P."/>
            <person name="Giuseppe L.R."/>
            <person name="Gasser R.B."/>
        </authorList>
    </citation>
    <scope>NUCLEOTIDE SEQUENCE [LARGE SCALE GENOMIC DNA]</scope>
    <source>
        <strain evidence="16">ISS588</strain>
    </source>
</reference>
<dbReference type="InterPro" id="IPR055113">
    <property type="entry name" value="Med14_RM2"/>
</dbReference>
<evidence type="ECO:0000256" key="10">
    <source>
        <dbReference type="SAM" id="MobiDB-lite"/>
    </source>
</evidence>
<feature type="domain" description="Mediator of RNA polymerase II transcription subunit 14 RM6" evidence="13">
    <location>
        <begin position="822"/>
        <end position="881"/>
    </location>
</feature>
<evidence type="ECO:0000259" key="13">
    <source>
        <dbReference type="Pfam" id="PF22984"/>
    </source>
</evidence>
<evidence type="ECO:0000259" key="15">
    <source>
        <dbReference type="Pfam" id="PF25069"/>
    </source>
</evidence>
<dbReference type="InterPro" id="IPR055122">
    <property type="entry name" value="Med14_N"/>
</dbReference>
<evidence type="ECO:0000256" key="3">
    <source>
        <dbReference type="ARBA" id="ARBA00019619"/>
    </source>
</evidence>
<proteinExistence type="inferred from homology"/>
<dbReference type="InterPro" id="IPR013947">
    <property type="entry name" value="Mediator_Med14"/>
</dbReference>
<comment type="subcellular location">
    <subcellularLocation>
        <location evidence="1 9">Nucleus</location>
    </subcellularLocation>
</comment>
<dbReference type="PANTHER" id="PTHR12809">
    <property type="entry name" value="MEDIATOR COMPLEX SUBUNIT"/>
    <property type="match status" value="1"/>
</dbReference>
<dbReference type="PANTHER" id="PTHR12809:SF2">
    <property type="entry name" value="MEDIATOR OF RNA POLYMERASE II TRANSCRIPTION SUBUNIT 14"/>
    <property type="match status" value="1"/>
</dbReference>
<keyword evidence="4 9" id="KW-0805">Transcription regulation</keyword>
<name>A0A0V1IBH9_TRIPS</name>
<protein>
    <recommendedName>
        <fullName evidence="3 9">Mediator of RNA polymerase II transcription subunit 14</fullName>
    </recommendedName>
    <alternativeName>
        <fullName evidence="8 9">Mediator complex subunit 14</fullName>
    </alternativeName>
</protein>
<feature type="domain" description="Mediator complex subunit MED14 N-terminal" evidence="11">
    <location>
        <begin position="60"/>
        <end position="263"/>
    </location>
</feature>
<evidence type="ECO:0000256" key="1">
    <source>
        <dbReference type="ARBA" id="ARBA00004123"/>
    </source>
</evidence>
<keyword evidence="5 9" id="KW-0010">Activator</keyword>
<evidence type="ECO:0000256" key="9">
    <source>
        <dbReference type="RuleBase" id="RU365082"/>
    </source>
</evidence>
<feature type="domain" description="Mediator of RNA polymerase II transcription subunit 14 C-terminal" evidence="15">
    <location>
        <begin position="1212"/>
        <end position="1346"/>
    </location>
</feature>
<comment type="similarity">
    <text evidence="2 9">Belongs to the Mediator complex subunit 14 family.</text>
</comment>
<dbReference type="Pfam" id="PF22981">
    <property type="entry name" value="RM2_Med14"/>
    <property type="match status" value="1"/>
</dbReference>
<evidence type="ECO:0000256" key="6">
    <source>
        <dbReference type="ARBA" id="ARBA00023163"/>
    </source>
</evidence>
<evidence type="ECO:0000259" key="14">
    <source>
        <dbReference type="Pfam" id="PF25065"/>
    </source>
</evidence>